<evidence type="ECO:0000313" key="3">
    <source>
        <dbReference type="EMBL" id="TCC25374.1"/>
    </source>
</evidence>
<reference evidence="3 4" key="1">
    <citation type="submission" date="2019-02" db="EMBL/GenBank/DDBJ databases">
        <title>Kribbella capetownensis sp. nov. and Kribbella speibonae sp. nov., isolated from soil.</title>
        <authorList>
            <person name="Curtis S.M."/>
            <person name="Norton I."/>
            <person name="Everest G.J."/>
            <person name="Meyers P.R."/>
        </authorList>
    </citation>
    <scope>NUCLEOTIDE SEQUENCE [LARGE SCALE GENOMIC DNA]</scope>
    <source>
        <strain evidence="3 4">SK5</strain>
    </source>
</reference>
<evidence type="ECO:0000313" key="4">
    <source>
        <dbReference type="Proteomes" id="UP000292385"/>
    </source>
</evidence>
<evidence type="ECO:0000256" key="1">
    <source>
        <dbReference type="SAM" id="MobiDB-lite"/>
    </source>
</evidence>
<feature type="region of interest" description="Disordered" evidence="1">
    <location>
        <begin position="295"/>
        <end position="315"/>
    </location>
</feature>
<keyword evidence="2" id="KW-0812">Transmembrane</keyword>
<keyword evidence="2" id="KW-0472">Membrane</keyword>
<organism evidence="3 4">
    <name type="scientific">Kribbella speibonae</name>
    <dbReference type="NCBI Taxonomy" id="1572660"/>
    <lineage>
        <taxon>Bacteria</taxon>
        <taxon>Bacillati</taxon>
        <taxon>Actinomycetota</taxon>
        <taxon>Actinomycetes</taxon>
        <taxon>Propionibacteriales</taxon>
        <taxon>Kribbellaceae</taxon>
        <taxon>Kribbella</taxon>
    </lineage>
</organism>
<evidence type="ECO:0008006" key="5">
    <source>
        <dbReference type="Google" id="ProtNLM"/>
    </source>
</evidence>
<accession>A0ABY2ABK5</accession>
<feature type="compositionally biased region" description="Basic and acidic residues" evidence="1">
    <location>
        <begin position="298"/>
        <end position="315"/>
    </location>
</feature>
<feature type="transmembrane region" description="Helical" evidence="2">
    <location>
        <begin position="16"/>
        <end position="33"/>
    </location>
</feature>
<feature type="transmembrane region" description="Helical" evidence="2">
    <location>
        <begin position="155"/>
        <end position="173"/>
    </location>
</feature>
<name>A0ABY2ABK5_9ACTN</name>
<comment type="caution">
    <text evidence="3">The sequence shown here is derived from an EMBL/GenBank/DDBJ whole genome shotgun (WGS) entry which is preliminary data.</text>
</comment>
<dbReference type="EMBL" id="SJJY01000002">
    <property type="protein sequence ID" value="TCC25374.1"/>
    <property type="molecule type" value="Genomic_DNA"/>
</dbReference>
<keyword evidence="2" id="KW-1133">Transmembrane helix</keyword>
<feature type="transmembrane region" description="Helical" evidence="2">
    <location>
        <begin position="53"/>
        <end position="77"/>
    </location>
</feature>
<evidence type="ECO:0000256" key="2">
    <source>
        <dbReference type="SAM" id="Phobius"/>
    </source>
</evidence>
<feature type="transmembrane region" description="Helical" evidence="2">
    <location>
        <begin position="179"/>
        <end position="197"/>
    </location>
</feature>
<gene>
    <name evidence="3" type="ORF">E0H58_14560</name>
</gene>
<sequence>MQMLASLLPGLRDVRTPLAVGFLWFFTIWLFFGDRLLHQLPAGSPVRTNLLDLSNFFGTGAVLTALSFAAYLFGAVVTVDTDSPPIRFAEAWIARRRSKGVALELMDHLEKELAKYGDYPGFGELVPADDLQARLLVVSQGMYDQYDRLEAEATFRINIAIPMVAFAVVLSATTPDPDWRTKLATVVVVALAALIFAQGIQKHRLSHGVLMRAVLAGLIEHPSIVRARLMAEEYPRTGEEEQAHWADMRSFMRHELGELSRAHSMKAAADEQDDPAAARLWRNEIHTIETRFLAMFDPESHPKADQRPDSDPIAE</sequence>
<dbReference type="Proteomes" id="UP000292385">
    <property type="component" value="Unassembled WGS sequence"/>
</dbReference>
<protein>
    <recommendedName>
        <fullName evidence="5">DUF4239 domain-containing protein</fullName>
    </recommendedName>
</protein>
<keyword evidence="4" id="KW-1185">Reference proteome</keyword>
<dbReference type="RefSeq" id="WP_131461834.1">
    <property type="nucleotide sequence ID" value="NZ_SJJY01000002.1"/>
</dbReference>
<proteinExistence type="predicted"/>